<feature type="non-terminal residue" evidence="1">
    <location>
        <position position="1"/>
    </location>
</feature>
<protein>
    <submittedName>
        <fullName evidence="1">Uncharacterized protein</fullName>
    </submittedName>
</protein>
<organism evidence="1 2">
    <name type="scientific">Symbiodinium necroappetens</name>
    <dbReference type="NCBI Taxonomy" id="1628268"/>
    <lineage>
        <taxon>Eukaryota</taxon>
        <taxon>Sar</taxon>
        <taxon>Alveolata</taxon>
        <taxon>Dinophyceae</taxon>
        <taxon>Suessiales</taxon>
        <taxon>Symbiodiniaceae</taxon>
        <taxon>Symbiodinium</taxon>
    </lineage>
</organism>
<proteinExistence type="predicted"/>
<dbReference type="AlphaFoldDB" id="A0A813C7N7"/>
<dbReference type="OrthoDB" id="421453at2759"/>
<keyword evidence="2" id="KW-1185">Reference proteome</keyword>
<evidence type="ECO:0000313" key="1">
    <source>
        <dbReference type="EMBL" id="CAE7940965.1"/>
    </source>
</evidence>
<name>A0A813C7N7_9DINO</name>
<reference evidence="1" key="1">
    <citation type="submission" date="2021-02" db="EMBL/GenBank/DDBJ databases">
        <authorList>
            <person name="Dougan E. K."/>
            <person name="Rhodes N."/>
            <person name="Thang M."/>
            <person name="Chan C."/>
        </authorList>
    </citation>
    <scope>NUCLEOTIDE SEQUENCE</scope>
</reference>
<evidence type="ECO:0000313" key="2">
    <source>
        <dbReference type="Proteomes" id="UP000601435"/>
    </source>
</evidence>
<sequence length="253" mass="28094">MTTRTAGKVKLFSDGHGLASPGRWPPHARPCADLDPGLSLHKSLMDKLLSFVTANIDYKTVVCFLATGKCVSSPFSEDLLKRARHLVFGVLRDQGSTAPLELVPERQPFYLHAISELLRMADGPDWRQYTESKHSFANGVPLGVDRHRDFTVEQQFEKEIALGAMVKMDLREAQELFGDRLSIATLHSLPYATFSLSGDISRAHRLSKAWVGYCHGKDETSLLSYVDDLLWITQSSDGLLRILASILLLSVLG</sequence>
<comment type="caution">
    <text evidence="1">The sequence shown here is derived from an EMBL/GenBank/DDBJ whole genome shotgun (WGS) entry which is preliminary data.</text>
</comment>
<gene>
    <name evidence="1" type="ORF">SNEC2469_LOCUS34095</name>
</gene>
<accession>A0A813C7N7</accession>
<dbReference type="EMBL" id="CAJNJA010092757">
    <property type="protein sequence ID" value="CAE7940965.1"/>
    <property type="molecule type" value="Genomic_DNA"/>
</dbReference>
<dbReference type="Proteomes" id="UP000601435">
    <property type="component" value="Unassembled WGS sequence"/>
</dbReference>